<keyword evidence="2" id="KW-1133">Transmembrane helix</keyword>
<feature type="transmembrane region" description="Helical" evidence="2">
    <location>
        <begin position="44"/>
        <end position="62"/>
    </location>
</feature>
<evidence type="ECO:0000256" key="2">
    <source>
        <dbReference type="SAM" id="Phobius"/>
    </source>
</evidence>
<evidence type="ECO:0000313" key="4">
    <source>
        <dbReference type="Proteomes" id="UP000281899"/>
    </source>
</evidence>
<reference evidence="3 4" key="1">
    <citation type="submission" date="2018-11" db="EMBL/GenBank/DDBJ databases">
        <title>Proposal to divide the Flavobacteriaceae and reorganize its genera based on Amino Acid Identity values calculated from whole genome sequences.</title>
        <authorList>
            <person name="Nicholson A.C."/>
            <person name="Gulvik C.A."/>
            <person name="Whitney A.M."/>
            <person name="Humrighouse B.W."/>
            <person name="Bell M."/>
            <person name="Holmes B."/>
            <person name="Steigerwalt A."/>
            <person name="Villarma A."/>
            <person name="Sheth M."/>
            <person name="Batra D."/>
            <person name="Pryor J."/>
            <person name="Bernardet J.-F."/>
            <person name="Hugo C."/>
            <person name="Kampfer P."/>
            <person name="Newman J."/>
            <person name="Mcquiston J.R."/>
        </authorList>
    </citation>
    <scope>NUCLEOTIDE SEQUENCE [LARGE SCALE GENOMIC DNA]</scope>
    <source>
        <strain evidence="3 4">G0235</strain>
    </source>
</reference>
<evidence type="ECO:0000256" key="1">
    <source>
        <dbReference type="SAM" id="MobiDB-lite"/>
    </source>
</evidence>
<keyword evidence="2" id="KW-0812">Transmembrane</keyword>
<gene>
    <name evidence="3" type="ORF">EGI15_03305</name>
</gene>
<evidence type="ECO:0000313" key="3">
    <source>
        <dbReference type="EMBL" id="ROH94897.1"/>
    </source>
</evidence>
<feature type="region of interest" description="Disordered" evidence="1">
    <location>
        <begin position="76"/>
        <end position="112"/>
    </location>
</feature>
<protein>
    <recommendedName>
        <fullName evidence="5">Nitrogen regulatory IIA protein</fullName>
    </recommendedName>
</protein>
<accession>A0ABX9X9E5</accession>
<proteinExistence type="predicted"/>
<comment type="caution">
    <text evidence="3">The sequence shown here is derived from an EMBL/GenBank/DDBJ whole genome shotgun (WGS) entry which is preliminary data.</text>
</comment>
<dbReference type="EMBL" id="RJTW01000003">
    <property type="protein sequence ID" value="ROH94897.1"/>
    <property type="molecule type" value="Genomic_DNA"/>
</dbReference>
<sequence>MLKLLTDKNSYMKKLRLKIEEFVKKAERKWKSLSTKRQRSLTKIFFAGYAIMTILTVIHLWSKDSKSRTILSVGHINNIPKKKKMQHQPLENPANYSRHKHPHERDKSNQNH</sequence>
<organism evidence="3 4">
    <name type="scientific">Chryseobacterium cucumeris</name>
    <dbReference type="NCBI Taxonomy" id="1813611"/>
    <lineage>
        <taxon>Bacteria</taxon>
        <taxon>Pseudomonadati</taxon>
        <taxon>Bacteroidota</taxon>
        <taxon>Flavobacteriia</taxon>
        <taxon>Flavobacteriales</taxon>
        <taxon>Weeksellaceae</taxon>
        <taxon>Chryseobacterium group</taxon>
        <taxon>Chryseobacterium</taxon>
    </lineage>
</organism>
<feature type="compositionally biased region" description="Basic and acidic residues" evidence="1">
    <location>
        <begin position="103"/>
        <end position="112"/>
    </location>
</feature>
<keyword evidence="2" id="KW-0472">Membrane</keyword>
<dbReference type="Proteomes" id="UP000281899">
    <property type="component" value="Unassembled WGS sequence"/>
</dbReference>
<evidence type="ECO:0008006" key="5">
    <source>
        <dbReference type="Google" id="ProtNLM"/>
    </source>
</evidence>
<keyword evidence="4" id="KW-1185">Reference proteome</keyword>
<name>A0ABX9X9E5_9FLAO</name>